<comment type="caution">
    <text evidence="3">The sequence shown here is derived from an EMBL/GenBank/DDBJ whole genome shotgun (WGS) entry which is preliminary data.</text>
</comment>
<evidence type="ECO:0000313" key="3">
    <source>
        <dbReference type="EMBL" id="PRP94462.1"/>
    </source>
</evidence>
<feature type="compositionally biased region" description="Acidic residues" evidence="1">
    <location>
        <begin position="40"/>
        <end position="105"/>
    </location>
</feature>
<dbReference type="Pfam" id="PF03781">
    <property type="entry name" value="FGE-sulfatase"/>
    <property type="match status" value="1"/>
</dbReference>
<dbReference type="InterPro" id="IPR016187">
    <property type="entry name" value="CTDL_fold"/>
</dbReference>
<dbReference type="PANTHER" id="PTHR23150:SF19">
    <property type="entry name" value="FORMYLGLYCINE-GENERATING ENZYME"/>
    <property type="match status" value="1"/>
</dbReference>
<dbReference type="GO" id="GO:0120147">
    <property type="term" value="F:formylglycine-generating oxidase activity"/>
    <property type="evidence" value="ECO:0007669"/>
    <property type="project" value="TreeGrafter"/>
</dbReference>
<feature type="domain" description="Sulfatase-modifying factor enzyme-like" evidence="2">
    <location>
        <begin position="130"/>
        <end position="341"/>
    </location>
</feature>
<dbReference type="AlphaFoldDB" id="A0A2S9XNN3"/>
<feature type="region of interest" description="Disordered" evidence="1">
    <location>
        <begin position="1"/>
        <end position="105"/>
    </location>
</feature>
<dbReference type="SUPFAM" id="SSF56436">
    <property type="entry name" value="C-type lectin-like"/>
    <property type="match status" value="1"/>
</dbReference>
<dbReference type="Gene3D" id="3.90.1580.10">
    <property type="entry name" value="paralog of FGE (formylglycine-generating enzyme)"/>
    <property type="match status" value="1"/>
</dbReference>
<dbReference type="EC" id="1.14.99.-" evidence="3"/>
<dbReference type="RefSeq" id="WP_258182939.1">
    <property type="nucleotide sequence ID" value="NZ_PVNK01000177.1"/>
</dbReference>
<protein>
    <submittedName>
        <fullName evidence="3">Hercynine oxygenase</fullName>
        <ecNumber evidence="3">1.14.99.-</ecNumber>
    </submittedName>
</protein>
<dbReference type="InterPro" id="IPR042095">
    <property type="entry name" value="SUMF_sf"/>
</dbReference>
<reference evidence="3 4" key="1">
    <citation type="submission" date="2018-03" db="EMBL/GenBank/DDBJ databases">
        <title>Draft Genome Sequences of the Obligatory Marine Myxobacteria Enhygromyxa salina SWB005.</title>
        <authorList>
            <person name="Poehlein A."/>
            <person name="Moghaddam J.A."/>
            <person name="Harms H."/>
            <person name="Alanjari M."/>
            <person name="Koenig G.M."/>
            <person name="Daniel R."/>
            <person name="Schaeberle T.F."/>
        </authorList>
    </citation>
    <scope>NUCLEOTIDE SEQUENCE [LARGE SCALE GENOMIC DNA]</scope>
    <source>
        <strain evidence="3 4">SWB005</strain>
    </source>
</reference>
<dbReference type="InterPro" id="IPR005532">
    <property type="entry name" value="SUMF_dom"/>
</dbReference>
<keyword evidence="3" id="KW-0560">Oxidoreductase</keyword>
<gene>
    <name evidence="3" type="primary">egtB_4</name>
    <name evidence="3" type="ORF">ENSA5_40810</name>
</gene>
<accession>A0A2S9XNN3</accession>
<organism evidence="3 4">
    <name type="scientific">Enhygromyxa salina</name>
    <dbReference type="NCBI Taxonomy" id="215803"/>
    <lineage>
        <taxon>Bacteria</taxon>
        <taxon>Pseudomonadati</taxon>
        <taxon>Myxococcota</taxon>
        <taxon>Polyangia</taxon>
        <taxon>Nannocystales</taxon>
        <taxon>Nannocystaceae</taxon>
        <taxon>Enhygromyxa</taxon>
    </lineage>
</organism>
<name>A0A2S9XNN3_9BACT</name>
<dbReference type="InterPro" id="IPR051043">
    <property type="entry name" value="Sulfatase_Mod_Factor_Kinase"/>
</dbReference>
<evidence type="ECO:0000256" key="1">
    <source>
        <dbReference type="SAM" id="MobiDB-lite"/>
    </source>
</evidence>
<keyword evidence="4" id="KW-1185">Reference proteome</keyword>
<evidence type="ECO:0000313" key="4">
    <source>
        <dbReference type="Proteomes" id="UP000237968"/>
    </source>
</evidence>
<dbReference type="EMBL" id="PVNK01000177">
    <property type="protein sequence ID" value="PRP94462.1"/>
    <property type="molecule type" value="Genomic_DNA"/>
</dbReference>
<dbReference type="Proteomes" id="UP000237968">
    <property type="component" value="Unassembled WGS sequence"/>
</dbReference>
<evidence type="ECO:0000259" key="2">
    <source>
        <dbReference type="Pfam" id="PF03781"/>
    </source>
</evidence>
<sequence>MSACSDDLQEAEAGADSSGTATETAGDGDGDGESGTADQGDGDGDPGDGDGDGDGDTGDGDGDTGDGDGDTGDGDGDTGDGDGDTGDGDGDTGDGDGDMGDGDGDTGDGVCEAGCGTPNCGDCPDGPIGVDVGSYAIDATEITNAQYGQFLDVEFSEAYLEVLMPPSCDWKSDFTPDDWPFDPEANLPVVGVDWCDATAFCAWTGKSLCGEVGGGPDDLQDLQTPNNQWFRACTQGLIKNYPYGLIYDDTSCNTIDAGFGELTEVGTLPDCEGGYPGVFDMSGNVWEWTNACDDDDMLPANEQNCRRRGGSYFSDGPTSRCSIDSVRARDYRNNNHGFRCCETL</sequence>
<proteinExistence type="predicted"/>
<dbReference type="PANTHER" id="PTHR23150">
    <property type="entry name" value="SULFATASE MODIFYING FACTOR 1, 2"/>
    <property type="match status" value="1"/>
</dbReference>